<dbReference type="PANTHER" id="PTHR43717:SF1">
    <property type="entry name" value="ANAEROBIC NITRIC OXIDE REDUCTASE FLAVORUBREDOXIN"/>
    <property type="match status" value="1"/>
</dbReference>
<dbReference type="BioCyc" id="MMAZ1236903:G139K-3126-MONOMER"/>
<dbReference type="EMBL" id="CP004144">
    <property type="protein sequence ID" value="AGF98537.1"/>
    <property type="molecule type" value="Genomic_DNA"/>
</dbReference>
<dbReference type="SUPFAM" id="SSF52218">
    <property type="entry name" value="Flavoproteins"/>
    <property type="match status" value="1"/>
</dbReference>
<dbReference type="PROSITE" id="PS50902">
    <property type="entry name" value="FLAVODOXIN_LIKE"/>
    <property type="match status" value="1"/>
</dbReference>
<dbReference type="CDD" id="cd07709">
    <property type="entry name" value="flavodiiron_proteins_MBL-fold"/>
    <property type="match status" value="1"/>
</dbReference>
<evidence type="ECO:0000313" key="3">
    <source>
        <dbReference type="Proteomes" id="UP000011718"/>
    </source>
</evidence>
<dbReference type="HOGENOM" id="CLU_017490_0_0_2"/>
<name>M1PDB5_METMZ</name>
<dbReference type="InterPro" id="IPR016440">
    <property type="entry name" value="Rubredoxin-O_OxRdtase"/>
</dbReference>
<dbReference type="GO" id="GO:0009055">
    <property type="term" value="F:electron transfer activity"/>
    <property type="evidence" value="ECO:0007669"/>
    <property type="project" value="InterPro"/>
</dbReference>
<dbReference type="InterPro" id="IPR008254">
    <property type="entry name" value="Flavodoxin/NO_synth"/>
</dbReference>
<dbReference type="PANTHER" id="PTHR43717">
    <property type="entry name" value="ANAEROBIC NITRIC OXIDE REDUCTASE FLAVORUBREDOXIN"/>
    <property type="match status" value="1"/>
</dbReference>
<dbReference type="SMART" id="SM00849">
    <property type="entry name" value="Lactamase_B"/>
    <property type="match status" value="1"/>
</dbReference>
<dbReference type="GO" id="GO:0016491">
    <property type="term" value="F:oxidoreductase activity"/>
    <property type="evidence" value="ECO:0007669"/>
    <property type="project" value="InterPro"/>
</dbReference>
<dbReference type="Pfam" id="PF00258">
    <property type="entry name" value="Flavodoxin_1"/>
    <property type="match status" value="1"/>
</dbReference>
<dbReference type="GO" id="GO:0010181">
    <property type="term" value="F:FMN binding"/>
    <property type="evidence" value="ECO:0007669"/>
    <property type="project" value="InterPro"/>
</dbReference>
<evidence type="ECO:0000313" key="2">
    <source>
        <dbReference type="EMBL" id="AGF98537.1"/>
    </source>
</evidence>
<dbReference type="GO" id="GO:0046872">
    <property type="term" value="F:metal ion binding"/>
    <property type="evidence" value="ECO:0007669"/>
    <property type="project" value="InterPro"/>
</dbReference>
<organism evidence="2 3">
    <name type="scientific">Methanosarcina mazei Tuc01</name>
    <dbReference type="NCBI Taxonomy" id="1236903"/>
    <lineage>
        <taxon>Archaea</taxon>
        <taxon>Methanobacteriati</taxon>
        <taxon>Methanobacteriota</taxon>
        <taxon>Stenosarchaea group</taxon>
        <taxon>Methanomicrobia</taxon>
        <taxon>Methanosarcinales</taxon>
        <taxon>Methanosarcinaceae</taxon>
        <taxon>Methanosarcina</taxon>
    </lineage>
</organism>
<dbReference type="SUPFAM" id="SSF56281">
    <property type="entry name" value="Metallo-hydrolase/oxidoreductase"/>
    <property type="match status" value="1"/>
</dbReference>
<accession>M1PDB5</accession>
<dbReference type="Pfam" id="PF19583">
    <property type="entry name" value="ODP"/>
    <property type="match status" value="1"/>
</dbReference>
<dbReference type="InterPro" id="IPR029039">
    <property type="entry name" value="Flavoprotein-like_sf"/>
</dbReference>
<dbReference type="KEGG" id="mmaz:MmTuc01_3283"/>
<evidence type="ECO:0000259" key="1">
    <source>
        <dbReference type="PROSITE" id="PS50902"/>
    </source>
</evidence>
<dbReference type="InterPro" id="IPR036866">
    <property type="entry name" value="RibonucZ/Hydroxyglut_hydro"/>
</dbReference>
<dbReference type="AlphaFoldDB" id="M1PDB5"/>
<gene>
    <name evidence="2" type="ORF">MmTuc01_3283</name>
</gene>
<dbReference type="Gene3D" id="3.60.15.10">
    <property type="entry name" value="Ribonuclease Z/Hydroxyacylglutathione hydrolase-like"/>
    <property type="match status" value="1"/>
</dbReference>
<proteinExistence type="predicted"/>
<dbReference type="Proteomes" id="UP000011718">
    <property type="component" value="Chromosome"/>
</dbReference>
<dbReference type="InterPro" id="IPR001279">
    <property type="entry name" value="Metallo-B-lactamas"/>
</dbReference>
<reference evidence="2 3" key="1">
    <citation type="journal article" date="2013" name="Genome Announc.">
        <title>Complete Genome of a Methanosarcina mazei Strain Isolated from Sediment Samples from an Amazonian Flooded Area.</title>
        <authorList>
            <person name="Assis das Gracas D."/>
            <person name="Thiago Juca Ramos R."/>
            <person name="Vieira Araujo A.C."/>
            <person name="Zahlouth R."/>
            <person name="Ribeiro Carneiro A."/>
            <person name="Souza Lopes T."/>
            <person name="Azevedo Barauna R."/>
            <person name="Azevedo V."/>
            <person name="Cruz Schneider M.P."/>
            <person name="Pellizari V.H."/>
            <person name="Silva A."/>
        </authorList>
    </citation>
    <scope>NUCLEOTIDE SEQUENCE [LARGE SCALE GENOMIC DNA]</scope>
    <source>
        <strain evidence="2 3">Tuc01</strain>
    </source>
</reference>
<dbReference type="InterPro" id="IPR045761">
    <property type="entry name" value="ODP_dom"/>
</dbReference>
<protein>
    <submittedName>
        <fullName evidence="2">Flavodoxin</fullName>
    </submittedName>
</protein>
<dbReference type="Gene3D" id="3.40.50.360">
    <property type="match status" value="1"/>
</dbReference>
<sequence length="406" mass="45619">MKNMKNYNIPEIARNVFWVGAKDWNRRMFDALIPLPQGTSYNAYLVKGENKTALIDTVNPGFEEEFEQKINLVSDLEKLDYLVMNHAEPDHSSAIRYIMDKAPDSILVATERGIKMAGLYHELPEDRIKVVAEGDSIDLGGKTLRFIEAPWLHWPETMFTYLPEERVLFPCDFFGAHTAQGVYDDDLEDLIPLAKRYYGEIMMPFNKMGAKALEKIKDLEIDIIAPSHGPIYKNPERILEPYRKWTAGETENKALVVYISMWGSTKEMVNAIAETLLKEGVDVRMYDLAASDLGDVARELVDSRAIILGTPTVLAGMHPLALYGAYLVKALKPPAKYGVVLGSFGWGGGALRQAGDILTPSSMEVVGTHQVKGRAKEEDLKKIEEIGRQLAQKMRGLKYTFKTVQT</sequence>
<dbReference type="PIRSF" id="PIRSF005243">
    <property type="entry name" value="ROO"/>
    <property type="match status" value="1"/>
</dbReference>
<feature type="domain" description="Flavodoxin-like" evidence="1">
    <location>
        <begin position="254"/>
        <end position="391"/>
    </location>
</feature>